<feature type="region of interest" description="Disordered" evidence="2">
    <location>
        <begin position="6"/>
        <end position="29"/>
    </location>
</feature>
<feature type="region of interest" description="Disordered" evidence="2">
    <location>
        <begin position="431"/>
        <end position="451"/>
    </location>
</feature>
<organism evidence="6 7">
    <name type="scientific">Mycolicibacterium anyangense</name>
    <dbReference type="NCBI Taxonomy" id="1431246"/>
    <lineage>
        <taxon>Bacteria</taxon>
        <taxon>Bacillati</taxon>
        <taxon>Actinomycetota</taxon>
        <taxon>Actinomycetes</taxon>
        <taxon>Mycobacteriales</taxon>
        <taxon>Mycobacteriaceae</taxon>
        <taxon>Mycolicibacterium</taxon>
    </lineage>
</organism>
<evidence type="ECO:0000313" key="6">
    <source>
        <dbReference type="EMBL" id="BBZ79673.1"/>
    </source>
</evidence>
<dbReference type="PANTHER" id="PTHR33392:SF6">
    <property type="entry name" value="POLYISOPRENYL-TEICHOIC ACID--PEPTIDOGLYCAN TEICHOIC ACID TRANSFERASE TAGU"/>
    <property type="match status" value="1"/>
</dbReference>
<dbReference type="PANTHER" id="PTHR33392">
    <property type="entry name" value="POLYISOPRENYL-TEICHOIC ACID--PEPTIDOGLYCAN TEICHOIC ACID TRANSFERASE TAGU"/>
    <property type="match status" value="1"/>
</dbReference>
<dbReference type="Pfam" id="PF13399">
    <property type="entry name" value="LytR_C"/>
    <property type="match status" value="1"/>
</dbReference>
<protein>
    <submittedName>
        <fullName evidence="6">Transcriptional regulator</fullName>
    </submittedName>
</protein>
<feature type="transmembrane region" description="Helical" evidence="3">
    <location>
        <begin position="38"/>
        <end position="57"/>
    </location>
</feature>
<dbReference type="InterPro" id="IPR050922">
    <property type="entry name" value="LytR/CpsA/Psr_CW_biosynth"/>
</dbReference>
<feature type="region of interest" description="Disordered" evidence="2">
    <location>
        <begin position="515"/>
        <end position="538"/>
    </location>
</feature>
<feature type="compositionally biased region" description="Low complexity" evidence="2">
    <location>
        <begin position="515"/>
        <end position="524"/>
    </location>
</feature>
<evidence type="ECO:0000313" key="7">
    <source>
        <dbReference type="Proteomes" id="UP000467249"/>
    </source>
</evidence>
<evidence type="ECO:0000259" key="5">
    <source>
        <dbReference type="Pfam" id="PF13399"/>
    </source>
</evidence>
<dbReference type="KEGG" id="many:MANY_50100"/>
<keyword evidence="7" id="KW-1185">Reference proteome</keyword>
<feature type="compositionally biased region" description="Polar residues" evidence="2">
    <location>
        <begin position="18"/>
        <end position="28"/>
    </location>
</feature>
<sequence>MLHCYATSSGTGQGAPVSVTTPDGQSQPHGRHVVARSLGALMAVAAIAVTGVGWLGVHRALGGIITSEALLGGTSSGQGAQNILIMGLDSRLDEHGQPLPQDVYDALHAGDETVGGYNANVLILVHIPADGAPVAISIPRDDYVDLADCPTGVCQGKIKQAYGLAYQHALEVIGADDALNNSLDPQAKEQRGREAGRKAEIATVQQLLNVPIDHFVEVTLGAFFEIAKAVAPITVCLNEDTADDFSGADFHQGLQQIDAAQAMAFVRQRRDVSNADFTDMDRTRRQQAFLVSLVSALRHSGDLDNPLAMNKLLDVTKQNVAVDAGLDLGAFAQRASTMVSHAPALYTLPITGFGQDPAGEDVNLIDVAAVRSIVQNLLSGDPAPSTPSGAPAPAADPMYGTGAVLDVVNATDHDGLAAQLEKTFSANGFQQGRTSTAADTSATSEVEYGPGADSAGKALAAQLNLSATGNDALSASQVKLTVGGDFPAGEYLGDSARADSAAPSTSTVATVSATATGTASPAPTDLSHMAGESVPCVK</sequence>
<name>A0A6N4WGZ4_9MYCO</name>
<dbReference type="EMBL" id="AP022620">
    <property type="protein sequence ID" value="BBZ79673.1"/>
    <property type="molecule type" value="Genomic_DNA"/>
</dbReference>
<dbReference type="NCBIfam" id="TIGR00350">
    <property type="entry name" value="lytR_cpsA_psr"/>
    <property type="match status" value="1"/>
</dbReference>
<accession>A0A6N4WGZ4</accession>
<evidence type="ECO:0000256" key="3">
    <source>
        <dbReference type="SAM" id="Phobius"/>
    </source>
</evidence>
<gene>
    <name evidence="6" type="ORF">MANY_50100</name>
</gene>
<dbReference type="Gene3D" id="3.40.630.190">
    <property type="entry name" value="LCP protein"/>
    <property type="match status" value="1"/>
</dbReference>
<keyword evidence="3" id="KW-0472">Membrane</keyword>
<feature type="compositionally biased region" description="Low complexity" evidence="2">
    <location>
        <begin position="434"/>
        <end position="444"/>
    </location>
</feature>
<keyword evidence="3" id="KW-0812">Transmembrane</keyword>
<keyword evidence="3" id="KW-1133">Transmembrane helix</keyword>
<reference evidence="6 7" key="1">
    <citation type="journal article" date="2019" name="Emerg. Microbes Infect.">
        <title>Comprehensive subspecies identification of 175 nontuberculous mycobacteria species based on 7547 genomic profiles.</title>
        <authorList>
            <person name="Matsumoto Y."/>
            <person name="Kinjo T."/>
            <person name="Motooka D."/>
            <person name="Nabeya D."/>
            <person name="Jung N."/>
            <person name="Uechi K."/>
            <person name="Horii T."/>
            <person name="Iida T."/>
            <person name="Fujita J."/>
            <person name="Nakamura S."/>
        </authorList>
    </citation>
    <scope>NUCLEOTIDE SEQUENCE [LARGE SCALE GENOMIC DNA]</scope>
    <source>
        <strain evidence="6 7">JCM 30275</strain>
    </source>
</reference>
<feature type="domain" description="LytR/CpsA/Psr regulator C-terminal" evidence="5">
    <location>
        <begin position="406"/>
        <end position="486"/>
    </location>
</feature>
<evidence type="ECO:0000256" key="2">
    <source>
        <dbReference type="SAM" id="MobiDB-lite"/>
    </source>
</evidence>
<comment type="similarity">
    <text evidence="1">Belongs to the LytR/CpsA/Psr (LCP) family.</text>
</comment>
<dbReference type="Pfam" id="PF03816">
    <property type="entry name" value="LytR_cpsA_psr"/>
    <property type="match status" value="1"/>
</dbReference>
<evidence type="ECO:0000259" key="4">
    <source>
        <dbReference type="Pfam" id="PF03816"/>
    </source>
</evidence>
<evidence type="ECO:0000256" key="1">
    <source>
        <dbReference type="ARBA" id="ARBA00006068"/>
    </source>
</evidence>
<dbReference type="InterPro" id="IPR027381">
    <property type="entry name" value="LytR/CpsA/Psr_C"/>
</dbReference>
<proteinExistence type="inferred from homology"/>
<dbReference type="InterPro" id="IPR004474">
    <property type="entry name" value="LytR_CpsA_psr"/>
</dbReference>
<feature type="domain" description="Cell envelope-related transcriptional attenuator" evidence="4">
    <location>
        <begin position="119"/>
        <end position="297"/>
    </location>
</feature>
<dbReference type="Proteomes" id="UP000467249">
    <property type="component" value="Chromosome"/>
</dbReference>
<dbReference type="Gene3D" id="3.30.70.2390">
    <property type="match status" value="1"/>
</dbReference>
<dbReference type="AlphaFoldDB" id="A0A6N4WGZ4"/>